<feature type="region of interest" description="Disordered" evidence="1">
    <location>
        <begin position="1"/>
        <end position="320"/>
    </location>
</feature>
<proteinExistence type="predicted"/>
<dbReference type="GeneID" id="37029832"/>
<evidence type="ECO:0000256" key="1">
    <source>
        <dbReference type="SAM" id="MobiDB-lite"/>
    </source>
</evidence>
<feature type="region of interest" description="Disordered" evidence="1">
    <location>
        <begin position="467"/>
        <end position="491"/>
    </location>
</feature>
<feature type="compositionally biased region" description="Low complexity" evidence="1">
    <location>
        <begin position="423"/>
        <end position="438"/>
    </location>
</feature>
<organism evidence="2 3">
    <name type="scientific">Jaminaea rosea</name>
    <dbReference type="NCBI Taxonomy" id="1569628"/>
    <lineage>
        <taxon>Eukaryota</taxon>
        <taxon>Fungi</taxon>
        <taxon>Dikarya</taxon>
        <taxon>Basidiomycota</taxon>
        <taxon>Ustilaginomycotina</taxon>
        <taxon>Exobasidiomycetes</taxon>
        <taxon>Microstromatales</taxon>
        <taxon>Microstromatales incertae sedis</taxon>
        <taxon>Jaminaea</taxon>
    </lineage>
</organism>
<feature type="compositionally biased region" description="Low complexity" evidence="1">
    <location>
        <begin position="10"/>
        <end position="43"/>
    </location>
</feature>
<feature type="region of interest" description="Disordered" evidence="1">
    <location>
        <begin position="335"/>
        <end position="438"/>
    </location>
</feature>
<name>A0A316V0Q6_9BASI</name>
<dbReference type="EMBL" id="KZ819662">
    <property type="protein sequence ID" value="PWN30824.1"/>
    <property type="molecule type" value="Genomic_DNA"/>
</dbReference>
<feature type="compositionally biased region" description="Acidic residues" evidence="1">
    <location>
        <begin position="472"/>
        <end position="486"/>
    </location>
</feature>
<reference evidence="2 3" key="1">
    <citation type="journal article" date="2018" name="Mol. Biol. Evol.">
        <title>Broad Genomic Sampling Reveals a Smut Pathogenic Ancestry of the Fungal Clade Ustilaginomycotina.</title>
        <authorList>
            <person name="Kijpornyongpan T."/>
            <person name="Mondo S.J."/>
            <person name="Barry K."/>
            <person name="Sandor L."/>
            <person name="Lee J."/>
            <person name="Lipzen A."/>
            <person name="Pangilinan J."/>
            <person name="LaButti K."/>
            <person name="Hainaut M."/>
            <person name="Henrissat B."/>
            <person name="Grigoriev I.V."/>
            <person name="Spatafora J.W."/>
            <person name="Aime M.C."/>
        </authorList>
    </citation>
    <scope>NUCLEOTIDE SEQUENCE [LARGE SCALE GENOMIC DNA]</scope>
    <source>
        <strain evidence="2 3">MCA 5214</strain>
    </source>
</reference>
<keyword evidence="3" id="KW-1185">Reference proteome</keyword>
<feature type="compositionally biased region" description="Polar residues" evidence="1">
    <location>
        <begin position="388"/>
        <end position="400"/>
    </location>
</feature>
<protein>
    <submittedName>
        <fullName evidence="2">Uncharacterized protein</fullName>
    </submittedName>
</protein>
<dbReference type="RefSeq" id="XP_025365436.1">
    <property type="nucleotide sequence ID" value="XM_025508009.1"/>
</dbReference>
<feature type="compositionally biased region" description="Basic and acidic residues" evidence="1">
    <location>
        <begin position="230"/>
        <end position="248"/>
    </location>
</feature>
<feature type="compositionally biased region" description="Low complexity" evidence="1">
    <location>
        <begin position="167"/>
        <end position="186"/>
    </location>
</feature>
<feature type="compositionally biased region" description="Polar residues" evidence="1">
    <location>
        <begin position="190"/>
        <end position="201"/>
    </location>
</feature>
<feature type="compositionally biased region" description="Low complexity" evidence="1">
    <location>
        <begin position="405"/>
        <end position="414"/>
    </location>
</feature>
<sequence length="597" mass="64142">MRSNRPAGQAASGAITTPSSSASASRRSPAASRSQPPRRAATAFPTRFDGQDDRPRHAVQGAAGTDDARAASSRPSRVSRMKTRADSKPPPKKRKGARSEAEEPAPAPKAARLNVTTAAPPAEPQRNATGRELAVQASRRPIASTRSTAAAGPPLDRLRRPQEHQLPASAPASTSGTGSSNRTSGHSRSDPISTGSDQPSWSRRKPTPPQYRGRGDASTSAAHVLGLQPGEKEAPAAEAPPRFREAQRRAHTRILAPETPSNPPRAAAQADQERQDEWRPTTAARTRAHTTDLSSPRPTTAKRLGMGANGQTRRYGSTARCSRVRGALGAMRLVDPHVAEEGGAEDDPEAAAMQPSRPSVTGDQGAGPLDEGPMELADEQHSSRRPQQENGGSPKSTTQREAVRTADAAVPAAHPRAEDGISSEEPPSGSPAHAADHSSPSIAIASTSFNRRFIVTVERWKLGRNGARSDLDQEQENEEHQEDEDSVSSSIEAHDAAAQIDRVLSAADDEYRRQRDQEEQEVSNTADERQRRSVTEMDEGKLIPVQAKVYRCIPQQGLAVRTCTYRLRGVAPPSRDAVVRWMRRWGIGDEADGTDER</sequence>
<evidence type="ECO:0000313" key="3">
    <source>
        <dbReference type="Proteomes" id="UP000245884"/>
    </source>
</evidence>
<feature type="region of interest" description="Disordered" evidence="1">
    <location>
        <begin position="510"/>
        <end position="535"/>
    </location>
</feature>
<feature type="compositionally biased region" description="Basic and acidic residues" evidence="1">
    <location>
        <begin position="526"/>
        <end position="535"/>
    </location>
</feature>
<dbReference type="AlphaFoldDB" id="A0A316V0Q6"/>
<accession>A0A316V0Q6</accession>
<evidence type="ECO:0000313" key="2">
    <source>
        <dbReference type="EMBL" id="PWN30824.1"/>
    </source>
</evidence>
<dbReference type="Proteomes" id="UP000245884">
    <property type="component" value="Unassembled WGS sequence"/>
</dbReference>
<gene>
    <name evidence="2" type="ORF">BDZ90DRAFT_257879</name>
</gene>